<feature type="signal peptide" evidence="4">
    <location>
        <begin position="1"/>
        <end position="27"/>
    </location>
</feature>
<comment type="caution">
    <text evidence="6">The sequence shown here is derived from an EMBL/GenBank/DDBJ whole genome shotgun (WGS) entry which is preliminary data.</text>
</comment>
<feature type="domain" description="Cupin type-1" evidence="5">
    <location>
        <begin position="44"/>
        <end position="201"/>
    </location>
</feature>
<dbReference type="CDD" id="cd02244">
    <property type="entry name" value="cupin_7S_vicilin-like_N"/>
    <property type="match status" value="1"/>
</dbReference>
<dbReference type="InterPro" id="IPR006045">
    <property type="entry name" value="Cupin_1"/>
</dbReference>
<name>A0A8J5RW63_ZIZPA</name>
<keyword evidence="7" id="KW-1185">Reference proteome</keyword>
<reference evidence="6" key="2">
    <citation type="submission" date="2021-02" db="EMBL/GenBank/DDBJ databases">
        <authorList>
            <person name="Kimball J.A."/>
            <person name="Haas M.W."/>
            <person name="Macchietto M."/>
            <person name="Kono T."/>
            <person name="Duquette J."/>
            <person name="Shao M."/>
        </authorList>
    </citation>
    <scope>NUCLEOTIDE SEQUENCE</scope>
    <source>
        <tissue evidence="6">Fresh leaf tissue</tissue>
    </source>
</reference>
<comment type="similarity">
    <text evidence="3">Belongs to the 7S seed storage protein family.</text>
</comment>
<gene>
    <name evidence="6" type="ORF">GUJ93_ZPchr0003g16787</name>
</gene>
<proteinExistence type="inferred from homology"/>
<protein>
    <recommendedName>
        <fullName evidence="5">Cupin type-1 domain-containing protein</fullName>
    </recommendedName>
</protein>
<evidence type="ECO:0000256" key="1">
    <source>
        <dbReference type="ARBA" id="ARBA00022761"/>
    </source>
</evidence>
<evidence type="ECO:0000256" key="2">
    <source>
        <dbReference type="ARBA" id="ARBA00023129"/>
    </source>
</evidence>
<dbReference type="AlphaFoldDB" id="A0A8J5RW63"/>
<keyword evidence="1" id="KW-0758">Storage protein</keyword>
<organism evidence="6 7">
    <name type="scientific">Zizania palustris</name>
    <name type="common">Northern wild rice</name>
    <dbReference type="NCBI Taxonomy" id="103762"/>
    <lineage>
        <taxon>Eukaryota</taxon>
        <taxon>Viridiplantae</taxon>
        <taxon>Streptophyta</taxon>
        <taxon>Embryophyta</taxon>
        <taxon>Tracheophyta</taxon>
        <taxon>Spermatophyta</taxon>
        <taxon>Magnoliopsida</taxon>
        <taxon>Liliopsida</taxon>
        <taxon>Poales</taxon>
        <taxon>Poaceae</taxon>
        <taxon>BOP clade</taxon>
        <taxon>Oryzoideae</taxon>
        <taxon>Oryzeae</taxon>
        <taxon>Zizaniinae</taxon>
        <taxon>Zizania</taxon>
    </lineage>
</organism>
<dbReference type="PANTHER" id="PTHR31189">
    <property type="entry name" value="OS03G0336100 PROTEIN-RELATED"/>
    <property type="match status" value="1"/>
</dbReference>
<evidence type="ECO:0000313" key="6">
    <source>
        <dbReference type="EMBL" id="KAG8061256.1"/>
    </source>
</evidence>
<evidence type="ECO:0000259" key="5">
    <source>
        <dbReference type="SMART" id="SM00835"/>
    </source>
</evidence>
<evidence type="ECO:0000313" key="7">
    <source>
        <dbReference type="Proteomes" id="UP000729402"/>
    </source>
</evidence>
<dbReference type="InterPro" id="IPR050253">
    <property type="entry name" value="Seed_Storage-Functional"/>
</dbReference>
<feature type="chain" id="PRO_5035227915" description="Cupin type-1 domain-containing protein" evidence="4">
    <location>
        <begin position="28"/>
        <end position="284"/>
    </location>
</feature>
<dbReference type="EMBL" id="JAAALK010000286">
    <property type="protein sequence ID" value="KAG8061256.1"/>
    <property type="molecule type" value="Genomic_DNA"/>
</dbReference>
<dbReference type="Proteomes" id="UP000729402">
    <property type="component" value="Unassembled WGS sequence"/>
</dbReference>
<dbReference type="OrthoDB" id="1912756at2759"/>
<dbReference type="Pfam" id="PF00190">
    <property type="entry name" value="Cupin_1"/>
    <property type="match status" value="1"/>
</dbReference>
<evidence type="ECO:0000256" key="3">
    <source>
        <dbReference type="ARBA" id="ARBA00023597"/>
    </source>
</evidence>
<dbReference type="SMART" id="SM00835">
    <property type="entry name" value="Cupin_1"/>
    <property type="match status" value="1"/>
</dbReference>
<keyword evidence="2" id="KW-0708">Seed storage protein</keyword>
<dbReference type="GO" id="GO:0045735">
    <property type="term" value="F:nutrient reservoir activity"/>
    <property type="evidence" value="ECO:0007669"/>
    <property type="project" value="UniProtKB-KW"/>
</dbReference>
<reference evidence="6" key="1">
    <citation type="journal article" date="2021" name="bioRxiv">
        <title>Whole Genome Assembly and Annotation of Northern Wild Rice, Zizania palustris L., Supports a Whole Genome Duplication in the Zizania Genus.</title>
        <authorList>
            <person name="Haas M."/>
            <person name="Kono T."/>
            <person name="Macchietto M."/>
            <person name="Millas R."/>
            <person name="McGilp L."/>
            <person name="Shao M."/>
            <person name="Duquette J."/>
            <person name="Hirsch C.N."/>
            <person name="Kimball J."/>
        </authorList>
    </citation>
    <scope>NUCLEOTIDE SEQUENCE</scope>
    <source>
        <tissue evidence="6">Fresh leaf tissue</tissue>
    </source>
</reference>
<keyword evidence="4" id="KW-0732">Signal</keyword>
<sequence>MRKSMARSRLLPVVLLLSVCMLSLASAWGGEEDEESAGGSGRPYHFGEESFRHWTSTRRGRFSVLERFSDEMIEGAVGDYRVAVLEAAPRAFLQPSYYDADEIFYVKEGEGVLVLLRKGKRESFCVREGDAMVITAGAIVYSANTHSSKWFRVVMLVNPVSTPGRFEEYFPVGGERPESFFSVFSDDILQAAFNTRREEWEKVFQGQREGDITTVSEEKIRELSRSCSRGIGSGSEWEIKPQSLTGKRPSYSNNHGKLFEIDGDECPLLRKLDMRVGLANITRG</sequence>
<dbReference type="FunFam" id="2.60.120.10:FF:000173">
    <property type="entry name" value="Vicilin-like antimicrobial peptides 2-3"/>
    <property type="match status" value="1"/>
</dbReference>
<accession>A0A8J5RW63</accession>
<evidence type="ECO:0000256" key="4">
    <source>
        <dbReference type="SAM" id="SignalP"/>
    </source>
</evidence>
<dbReference type="GO" id="GO:0019863">
    <property type="term" value="F:IgE binding"/>
    <property type="evidence" value="ECO:0007669"/>
    <property type="project" value="UniProtKB-ARBA"/>
</dbReference>
<dbReference type="PANTHER" id="PTHR31189:SF13">
    <property type="entry name" value="CUPINCIN"/>
    <property type="match status" value="1"/>
</dbReference>